<accession>A0A0G1VXH7</accession>
<comment type="caution">
    <text evidence="1">The sequence shown here is derived from an EMBL/GenBank/DDBJ whole genome shotgun (WGS) entry which is preliminary data.</text>
</comment>
<reference evidence="1 2" key="1">
    <citation type="journal article" date="2015" name="Nature">
        <title>rRNA introns, odd ribosomes, and small enigmatic genomes across a large radiation of phyla.</title>
        <authorList>
            <person name="Brown C.T."/>
            <person name="Hug L.A."/>
            <person name="Thomas B.C."/>
            <person name="Sharon I."/>
            <person name="Castelle C.J."/>
            <person name="Singh A."/>
            <person name="Wilkins M.J."/>
            <person name="Williams K.H."/>
            <person name="Banfield J.F."/>
        </authorList>
    </citation>
    <scope>NUCLEOTIDE SEQUENCE [LARGE SCALE GENOMIC DNA]</scope>
</reference>
<proteinExistence type="predicted"/>
<dbReference type="EMBL" id="LCQD01000024">
    <property type="protein sequence ID" value="KKW11163.1"/>
    <property type="molecule type" value="Genomic_DNA"/>
</dbReference>
<gene>
    <name evidence="1" type="ORF">UY48_C0024G0004</name>
</gene>
<protein>
    <submittedName>
        <fullName evidence="1">Uncharacterized protein</fullName>
    </submittedName>
</protein>
<name>A0A0G1VXH7_9BACT</name>
<evidence type="ECO:0000313" key="1">
    <source>
        <dbReference type="EMBL" id="KKW11163.1"/>
    </source>
</evidence>
<organism evidence="1 2">
    <name type="scientific">Candidatus Gottesmanbacteria bacterium GW2011_GWB1_49_7</name>
    <dbReference type="NCBI Taxonomy" id="1618448"/>
    <lineage>
        <taxon>Bacteria</taxon>
        <taxon>Candidatus Gottesmaniibacteriota</taxon>
    </lineage>
</organism>
<sequence length="214" mass="24471">MSHVKVTCPNCERFEENIMVINALMTFAWAHRQDYTGEIFEYCPWCGTKLVSALDTQENWHPIKCTITEAINANYANPPAQLLDSSMEFQWLPPFPGAEPCEVNHAAPHLTSKQVQELFGRQVTINRQLKTIYISGYKRWYSSPIESVNGIFIGVRTLQQGRRTRDTDGCNFYPDGYLQGALVVVDPYKRPLYTPVTKVITQLNKPQLTEAEHD</sequence>
<evidence type="ECO:0000313" key="2">
    <source>
        <dbReference type="Proteomes" id="UP000034588"/>
    </source>
</evidence>
<dbReference type="AlphaFoldDB" id="A0A0G1VXH7"/>
<dbReference type="Proteomes" id="UP000034588">
    <property type="component" value="Unassembled WGS sequence"/>
</dbReference>